<name>A0A1Y5SV21_9RHOB</name>
<keyword evidence="4 6" id="KW-0862">Zinc</keyword>
<dbReference type="GO" id="GO:0016020">
    <property type="term" value="C:membrane"/>
    <property type="evidence" value="ECO:0007669"/>
    <property type="project" value="TreeGrafter"/>
</dbReference>
<dbReference type="PANTHER" id="PTHR22726">
    <property type="entry name" value="METALLOENDOPEPTIDASE OMA1"/>
    <property type="match status" value="1"/>
</dbReference>
<keyword evidence="5 6" id="KW-0482">Metalloprotease</keyword>
<evidence type="ECO:0000256" key="2">
    <source>
        <dbReference type="ARBA" id="ARBA00022723"/>
    </source>
</evidence>
<organism evidence="8 9">
    <name type="scientific">Pacificibacter marinus</name>
    <dbReference type="NCBI Taxonomy" id="658057"/>
    <lineage>
        <taxon>Bacteria</taxon>
        <taxon>Pseudomonadati</taxon>
        <taxon>Pseudomonadota</taxon>
        <taxon>Alphaproteobacteria</taxon>
        <taxon>Rhodobacterales</taxon>
        <taxon>Roseobacteraceae</taxon>
        <taxon>Pacificibacter</taxon>
    </lineage>
</organism>
<dbReference type="PANTHER" id="PTHR22726:SF1">
    <property type="entry name" value="METALLOENDOPEPTIDASE OMA1, MITOCHONDRIAL"/>
    <property type="match status" value="1"/>
</dbReference>
<keyword evidence="3 6" id="KW-0378">Hydrolase</keyword>
<proteinExistence type="inferred from homology"/>
<evidence type="ECO:0000256" key="3">
    <source>
        <dbReference type="ARBA" id="ARBA00022801"/>
    </source>
</evidence>
<dbReference type="AlphaFoldDB" id="A0A1Y5SV21"/>
<dbReference type="GO" id="GO:0046872">
    <property type="term" value="F:metal ion binding"/>
    <property type="evidence" value="ECO:0007669"/>
    <property type="project" value="UniProtKB-KW"/>
</dbReference>
<dbReference type="CDD" id="cd07332">
    <property type="entry name" value="M48C_Oma1_like"/>
    <property type="match status" value="1"/>
</dbReference>
<gene>
    <name evidence="8" type="primary">yfgC</name>
    <name evidence="8" type="ORF">PAM7971_02370</name>
</gene>
<evidence type="ECO:0000256" key="6">
    <source>
        <dbReference type="RuleBase" id="RU003983"/>
    </source>
</evidence>
<dbReference type="Proteomes" id="UP000193307">
    <property type="component" value="Unassembled WGS sequence"/>
</dbReference>
<accession>A0A1Y5SV21</accession>
<evidence type="ECO:0000256" key="1">
    <source>
        <dbReference type="ARBA" id="ARBA00022670"/>
    </source>
</evidence>
<evidence type="ECO:0000259" key="7">
    <source>
        <dbReference type="Pfam" id="PF01435"/>
    </source>
</evidence>
<comment type="similarity">
    <text evidence="6">Belongs to the peptidase M48 family.</text>
</comment>
<dbReference type="GO" id="GO:0051603">
    <property type="term" value="P:proteolysis involved in protein catabolic process"/>
    <property type="evidence" value="ECO:0007669"/>
    <property type="project" value="TreeGrafter"/>
</dbReference>
<evidence type="ECO:0000313" key="9">
    <source>
        <dbReference type="Proteomes" id="UP000193307"/>
    </source>
</evidence>
<protein>
    <submittedName>
        <fullName evidence="8">TPR repeat-containing protein YfgC</fullName>
    </submittedName>
</protein>
<evidence type="ECO:0000256" key="5">
    <source>
        <dbReference type="ARBA" id="ARBA00023049"/>
    </source>
</evidence>
<evidence type="ECO:0000313" key="8">
    <source>
        <dbReference type="EMBL" id="SLN48499.1"/>
    </source>
</evidence>
<dbReference type="OrthoDB" id="9810445at2"/>
<evidence type="ECO:0000256" key="4">
    <source>
        <dbReference type="ARBA" id="ARBA00022833"/>
    </source>
</evidence>
<keyword evidence="1 6" id="KW-0645">Protease</keyword>
<dbReference type="InterPro" id="IPR051156">
    <property type="entry name" value="Mito/Outer_Membr_Metalloprot"/>
</dbReference>
<dbReference type="STRING" id="658057.SAMN04488032_10749"/>
<keyword evidence="9" id="KW-1185">Reference proteome</keyword>
<dbReference type="Pfam" id="PF01435">
    <property type="entry name" value="Peptidase_M48"/>
    <property type="match status" value="1"/>
</dbReference>
<feature type="domain" description="Peptidase M48" evidence="7">
    <location>
        <begin position="201"/>
        <end position="344"/>
    </location>
</feature>
<reference evidence="8 9" key="1">
    <citation type="submission" date="2017-03" db="EMBL/GenBank/DDBJ databases">
        <authorList>
            <person name="Afonso C.L."/>
            <person name="Miller P.J."/>
            <person name="Scott M.A."/>
            <person name="Spackman E."/>
            <person name="Goraichik I."/>
            <person name="Dimitrov K.M."/>
            <person name="Suarez D.L."/>
            <person name="Swayne D.E."/>
        </authorList>
    </citation>
    <scope>NUCLEOTIDE SEQUENCE [LARGE SCALE GENOMIC DNA]</scope>
    <source>
        <strain evidence="8 9">CECT 7971</strain>
    </source>
</reference>
<sequence length="348" mass="37502">MTLPSNHYGQNNFGAVDGYAYAAQLSTRVSARLLRDAQGLRLVDQAGETLCTGAPSERERISGGPCLMTFGTAWTFDTDDIQGVELLLGPSDDDWLSSLEVWHPRLFAVVAGCLIGVLIIWKWGLDILVAGAIALTPTGFVSTIDTGNLAAMDRFLTAPTELSQSDQDMVRDIFAAIKDHAPYAPYGDYTLEFRKADVIGPNAFALPGGTVVVTDALVNDFNDPNIIAGILGHELAHVSERHSLRQLYRSLSVYVLIAMMAGDVGPILEDVLLEGSALASLAYSRDHEASADVIGIKTSHAAGYDPAALAEFFEQLTEDYGESGPEWMSTHPSNAERIETIKKLAAEQ</sequence>
<comment type="cofactor">
    <cofactor evidence="6">
        <name>Zn(2+)</name>
        <dbReference type="ChEBI" id="CHEBI:29105"/>
    </cofactor>
    <text evidence="6">Binds 1 zinc ion per subunit.</text>
</comment>
<dbReference type="EMBL" id="FWFW01000007">
    <property type="protein sequence ID" value="SLN48499.1"/>
    <property type="molecule type" value="Genomic_DNA"/>
</dbReference>
<dbReference type="GO" id="GO:0004222">
    <property type="term" value="F:metalloendopeptidase activity"/>
    <property type="evidence" value="ECO:0007669"/>
    <property type="project" value="InterPro"/>
</dbReference>
<dbReference type="Gene3D" id="3.30.2010.10">
    <property type="entry name" value="Metalloproteases ('zincins'), catalytic domain"/>
    <property type="match status" value="1"/>
</dbReference>
<dbReference type="RefSeq" id="WP_085849505.1">
    <property type="nucleotide sequence ID" value="NZ_FNZV01000007.1"/>
</dbReference>
<keyword evidence="2" id="KW-0479">Metal-binding</keyword>
<dbReference type="InterPro" id="IPR001915">
    <property type="entry name" value="Peptidase_M48"/>
</dbReference>